<name>A0ABW1ZAV5_9BACT</name>
<dbReference type="Proteomes" id="UP001596391">
    <property type="component" value="Unassembled WGS sequence"/>
</dbReference>
<feature type="region of interest" description="Disordered" evidence="1">
    <location>
        <begin position="1"/>
        <end position="24"/>
    </location>
</feature>
<evidence type="ECO:0000313" key="2">
    <source>
        <dbReference type="EMBL" id="MFC6646591.1"/>
    </source>
</evidence>
<protein>
    <submittedName>
        <fullName evidence="2">Uncharacterized protein</fullName>
    </submittedName>
</protein>
<comment type="caution">
    <text evidence="2">The sequence shown here is derived from an EMBL/GenBank/DDBJ whole genome shotgun (WGS) entry which is preliminary data.</text>
</comment>
<proteinExistence type="predicted"/>
<reference evidence="3" key="1">
    <citation type="journal article" date="2019" name="Int. J. Syst. Evol. Microbiol.">
        <title>The Global Catalogue of Microorganisms (GCM) 10K type strain sequencing project: providing services to taxonomists for standard genome sequencing and annotation.</title>
        <authorList>
            <consortium name="The Broad Institute Genomics Platform"/>
            <consortium name="The Broad Institute Genome Sequencing Center for Infectious Disease"/>
            <person name="Wu L."/>
            <person name="Ma J."/>
        </authorList>
    </citation>
    <scope>NUCLEOTIDE SEQUENCE [LARGE SCALE GENOMIC DNA]</scope>
    <source>
        <strain evidence="3">CGMCC 1.16026</strain>
    </source>
</reference>
<evidence type="ECO:0000256" key="1">
    <source>
        <dbReference type="SAM" id="MobiDB-lite"/>
    </source>
</evidence>
<evidence type="ECO:0000313" key="3">
    <source>
        <dbReference type="Proteomes" id="UP001596391"/>
    </source>
</evidence>
<dbReference type="RefSeq" id="WP_263370247.1">
    <property type="nucleotide sequence ID" value="NZ_JAGSYD010000001.1"/>
</dbReference>
<sequence length="79" mass="8772">MNSHNDAPEPDVVEADPLEPRKLDPARGVRGKYFSRAQEGTNVVLIAPDLLETFPDSESVNRALRTLKEIADRTARRAS</sequence>
<organism evidence="2 3">
    <name type="scientific">Granulicella cerasi</name>
    <dbReference type="NCBI Taxonomy" id="741063"/>
    <lineage>
        <taxon>Bacteria</taxon>
        <taxon>Pseudomonadati</taxon>
        <taxon>Acidobacteriota</taxon>
        <taxon>Terriglobia</taxon>
        <taxon>Terriglobales</taxon>
        <taxon>Acidobacteriaceae</taxon>
        <taxon>Granulicella</taxon>
    </lineage>
</organism>
<gene>
    <name evidence="2" type="ORF">ACFQBQ_13545</name>
</gene>
<dbReference type="EMBL" id="JBHSWI010000001">
    <property type="protein sequence ID" value="MFC6646591.1"/>
    <property type="molecule type" value="Genomic_DNA"/>
</dbReference>
<keyword evidence="3" id="KW-1185">Reference proteome</keyword>
<feature type="compositionally biased region" description="Acidic residues" evidence="1">
    <location>
        <begin position="8"/>
        <end position="17"/>
    </location>
</feature>
<accession>A0ABW1ZAV5</accession>